<comment type="caution">
    <text evidence="2">The sequence shown here is derived from an EMBL/GenBank/DDBJ whole genome shotgun (WGS) entry which is preliminary data.</text>
</comment>
<sequence length="140" mass="15924">MAQTLNKNQLGHTRVGLSTDLKRAHIKRPRKKMTWQFSSSSSTSNSFCAAVNEKSKQIKSKQGSRLLVAEILLLHHLLLSLSLCLLLLSPYTQRSLRWSIHQHSGHERKELHFHPQAHFSELFSPGERIWGLCCGQGSRS</sequence>
<name>A0AAW2BKU1_9ROSI</name>
<keyword evidence="1" id="KW-0472">Membrane</keyword>
<dbReference type="Proteomes" id="UP001459277">
    <property type="component" value="Unassembled WGS sequence"/>
</dbReference>
<feature type="transmembrane region" description="Helical" evidence="1">
    <location>
        <begin position="66"/>
        <end position="88"/>
    </location>
</feature>
<evidence type="ECO:0000313" key="3">
    <source>
        <dbReference type="Proteomes" id="UP001459277"/>
    </source>
</evidence>
<accession>A0AAW2BKU1</accession>
<proteinExistence type="predicted"/>
<organism evidence="2 3">
    <name type="scientific">Lithocarpus litseifolius</name>
    <dbReference type="NCBI Taxonomy" id="425828"/>
    <lineage>
        <taxon>Eukaryota</taxon>
        <taxon>Viridiplantae</taxon>
        <taxon>Streptophyta</taxon>
        <taxon>Embryophyta</taxon>
        <taxon>Tracheophyta</taxon>
        <taxon>Spermatophyta</taxon>
        <taxon>Magnoliopsida</taxon>
        <taxon>eudicotyledons</taxon>
        <taxon>Gunneridae</taxon>
        <taxon>Pentapetalae</taxon>
        <taxon>rosids</taxon>
        <taxon>fabids</taxon>
        <taxon>Fagales</taxon>
        <taxon>Fagaceae</taxon>
        <taxon>Lithocarpus</taxon>
    </lineage>
</organism>
<keyword evidence="1" id="KW-1133">Transmembrane helix</keyword>
<gene>
    <name evidence="2" type="ORF">SO802_031555</name>
</gene>
<dbReference type="AlphaFoldDB" id="A0AAW2BKU1"/>
<keyword evidence="3" id="KW-1185">Reference proteome</keyword>
<protein>
    <submittedName>
        <fullName evidence="2">Uncharacterized protein</fullName>
    </submittedName>
</protein>
<evidence type="ECO:0000256" key="1">
    <source>
        <dbReference type="SAM" id="Phobius"/>
    </source>
</evidence>
<keyword evidence="1" id="KW-0812">Transmembrane</keyword>
<reference evidence="2 3" key="1">
    <citation type="submission" date="2024-01" db="EMBL/GenBank/DDBJ databases">
        <title>A telomere-to-telomere, gap-free genome of sweet tea (Lithocarpus litseifolius).</title>
        <authorList>
            <person name="Zhou J."/>
        </authorList>
    </citation>
    <scope>NUCLEOTIDE SEQUENCE [LARGE SCALE GENOMIC DNA]</scope>
    <source>
        <strain evidence="2">Zhou-2022a</strain>
        <tissue evidence="2">Leaf</tissue>
    </source>
</reference>
<dbReference type="EMBL" id="JAZDWU010000011">
    <property type="protein sequence ID" value="KAK9986604.1"/>
    <property type="molecule type" value="Genomic_DNA"/>
</dbReference>
<evidence type="ECO:0000313" key="2">
    <source>
        <dbReference type="EMBL" id="KAK9986604.1"/>
    </source>
</evidence>